<dbReference type="AlphaFoldDB" id="A0ABD3VNB8"/>
<comment type="caution">
    <text evidence="1">The sequence shown here is derived from an EMBL/GenBank/DDBJ whole genome shotgun (WGS) entry which is preliminary data.</text>
</comment>
<keyword evidence="2" id="KW-1185">Reference proteome</keyword>
<dbReference type="Proteomes" id="UP001634394">
    <property type="component" value="Unassembled WGS sequence"/>
</dbReference>
<reference evidence="1 2" key="1">
    <citation type="submission" date="2024-11" db="EMBL/GenBank/DDBJ databases">
        <title>Chromosome-level genome assembly of the freshwater bivalve Anodonta woodiana.</title>
        <authorList>
            <person name="Chen X."/>
        </authorList>
    </citation>
    <scope>NUCLEOTIDE SEQUENCE [LARGE SCALE GENOMIC DNA]</scope>
    <source>
        <strain evidence="1">MN2024</strain>
        <tissue evidence="1">Gills</tissue>
    </source>
</reference>
<proteinExistence type="predicted"/>
<protein>
    <submittedName>
        <fullName evidence="1">Uncharacterized protein</fullName>
    </submittedName>
</protein>
<dbReference type="EMBL" id="JBJQND010000010">
    <property type="protein sequence ID" value="KAL3863090.1"/>
    <property type="molecule type" value="Genomic_DNA"/>
</dbReference>
<name>A0ABD3VNB8_SINWO</name>
<accession>A0ABD3VNB8</accession>
<evidence type="ECO:0000313" key="1">
    <source>
        <dbReference type="EMBL" id="KAL3863090.1"/>
    </source>
</evidence>
<gene>
    <name evidence="1" type="ORF">ACJMK2_004866</name>
</gene>
<organism evidence="1 2">
    <name type="scientific">Sinanodonta woodiana</name>
    <name type="common">Chinese pond mussel</name>
    <name type="synonym">Anodonta woodiana</name>
    <dbReference type="NCBI Taxonomy" id="1069815"/>
    <lineage>
        <taxon>Eukaryota</taxon>
        <taxon>Metazoa</taxon>
        <taxon>Spiralia</taxon>
        <taxon>Lophotrochozoa</taxon>
        <taxon>Mollusca</taxon>
        <taxon>Bivalvia</taxon>
        <taxon>Autobranchia</taxon>
        <taxon>Heteroconchia</taxon>
        <taxon>Palaeoheterodonta</taxon>
        <taxon>Unionida</taxon>
        <taxon>Unionoidea</taxon>
        <taxon>Unionidae</taxon>
        <taxon>Unioninae</taxon>
        <taxon>Sinanodonta</taxon>
    </lineage>
</organism>
<sequence>MALLKRTELGVKNIGHNVAVPNDPRAKLMYYLSCMTTVLDLNDDPDLYRLINYNAYFISEDEKTRLLTLCFLLSPEILLNKCIFQDDEMCGDSENKFYEISAVSKQLLLTNSILIGGQQRAVHRIMTFKMSWLERYWSEPIKALLREPRAPSIHREPNYIMQPPSGPSDGCCDCCGCTCSIL</sequence>
<evidence type="ECO:0000313" key="2">
    <source>
        <dbReference type="Proteomes" id="UP001634394"/>
    </source>
</evidence>